<dbReference type="Proteomes" id="UP000779508">
    <property type="component" value="Unassembled WGS sequence"/>
</dbReference>
<comment type="subcellular location">
    <subcellularLocation>
        <location evidence="2">Membrane</location>
    </subcellularLocation>
</comment>
<dbReference type="InterPro" id="IPR005467">
    <property type="entry name" value="His_kinase_dom"/>
</dbReference>
<dbReference type="PANTHER" id="PTHR45453">
    <property type="entry name" value="PHOSPHATE REGULON SENSOR PROTEIN PHOR"/>
    <property type="match status" value="1"/>
</dbReference>
<comment type="catalytic activity">
    <reaction evidence="1">
        <text>ATP + protein L-histidine = ADP + protein N-phospho-L-histidine.</text>
        <dbReference type="EC" id="2.7.13.3"/>
    </reaction>
</comment>
<dbReference type="InterPro" id="IPR003594">
    <property type="entry name" value="HATPase_dom"/>
</dbReference>
<evidence type="ECO:0000313" key="10">
    <source>
        <dbReference type="EMBL" id="MBU5676134.1"/>
    </source>
</evidence>
<keyword evidence="7" id="KW-0902">Two-component regulatory system</keyword>
<evidence type="ECO:0000256" key="4">
    <source>
        <dbReference type="ARBA" id="ARBA00022553"/>
    </source>
</evidence>
<dbReference type="RefSeq" id="WP_216415616.1">
    <property type="nucleotide sequence ID" value="NZ_JAHLQK010000002.1"/>
</dbReference>
<keyword evidence="8" id="KW-1133">Transmembrane helix</keyword>
<feature type="transmembrane region" description="Helical" evidence="8">
    <location>
        <begin position="12"/>
        <end position="34"/>
    </location>
</feature>
<accession>A0ABS6G0W1</accession>
<comment type="caution">
    <text evidence="10">The sequence shown here is derived from an EMBL/GenBank/DDBJ whole genome shotgun (WGS) entry which is preliminary data.</text>
</comment>
<dbReference type="InterPro" id="IPR003661">
    <property type="entry name" value="HisK_dim/P_dom"/>
</dbReference>
<protein>
    <recommendedName>
        <fullName evidence="3">histidine kinase</fullName>
        <ecNumber evidence="3">2.7.13.3</ecNumber>
    </recommendedName>
</protein>
<organism evidence="10 11">
    <name type="scientific">Alkaliphilus flagellatus</name>
    <dbReference type="NCBI Taxonomy" id="2841507"/>
    <lineage>
        <taxon>Bacteria</taxon>
        <taxon>Bacillati</taxon>
        <taxon>Bacillota</taxon>
        <taxon>Clostridia</taxon>
        <taxon>Peptostreptococcales</taxon>
        <taxon>Natronincolaceae</taxon>
        <taxon>Alkaliphilus</taxon>
    </lineage>
</organism>
<keyword evidence="8" id="KW-0812">Transmembrane</keyword>
<dbReference type="CDD" id="cd00082">
    <property type="entry name" value="HisKA"/>
    <property type="match status" value="1"/>
</dbReference>
<gene>
    <name evidence="10" type="ORF">KQI88_06865</name>
</gene>
<feature type="transmembrane region" description="Helical" evidence="8">
    <location>
        <begin position="141"/>
        <end position="164"/>
    </location>
</feature>
<dbReference type="GO" id="GO:0016301">
    <property type="term" value="F:kinase activity"/>
    <property type="evidence" value="ECO:0007669"/>
    <property type="project" value="UniProtKB-KW"/>
</dbReference>
<keyword evidence="11" id="KW-1185">Reference proteome</keyword>
<evidence type="ECO:0000256" key="6">
    <source>
        <dbReference type="ARBA" id="ARBA00022777"/>
    </source>
</evidence>
<keyword evidence="4" id="KW-0597">Phosphoprotein</keyword>
<dbReference type="PROSITE" id="PS50109">
    <property type="entry name" value="HIS_KIN"/>
    <property type="match status" value="1"/>
</dbReference>
<dbReference type="CDD" id="cd00075">
    <property type="entry name" value="HATPase"/>
    <property type="match status" value="1"/>
</dbReference>
<evidence type="ECO:0000256" key="8">
    <source>
        <dbReference type="SAM" id="Phobius"/>
    </source>
</evidence>
<evidence type="ECO:0000256" key="2">
    <source>
        <dbReference type="ARBA" id="ARBA00004370"/>
    </source>
</evidence>
<dbReference type="SMART" id="SM00388">
    <property type="entry name" value="HisKA"/>
    <property type="match status" value="1"/>
</dbReference>
<dbReference type="Pfam" id="PF02518">
    <property type="entry name" value="HATPase_c"/>
    <property type="match status" value="1"/>
</dbReference>
<keyword evidence="5" id="KW-0808">Transferase</keyword>
<dbReference type="PANTHER" id="PTHR45453:SF1">
    <property type="entry name" value="PHOSPHATE REGULON SENSOR PROTEIN PHOR"/>
    <property type="match status" value="1"/>
</dbReference>
<evidence type="ECO:0000256" key="3">
    <source>
        <dbReference type="ARBA" id="ARBA00012438"/>
    </source>
</evidence>
<name>A0ABS6G0W1_9FIRM</name>
<sequence length="402" mass="45035">MFKELKQKFVIINMSLLTFVFVAIFIAIYILTAFGGERQLAFDLDKIINAPPKPFPGGPRVATSLVVELNKNNEIIVFSSFIAMEEDIIKEAVSKAIEIHEDSGKIKAGDFNYSFLKRETPFGTKIAFVDRSPLQESLRDILIIFVIVGGGSLIVLFLISVYLANRTIKPIKEAFEKQEQFVADASHELKTPLAIIKTNLAVISANQEETIESQSKWIGFIHSQTERMSNLINDMLSLAKMDSLEQALLFQSFNLSNVLDGVLLSFEAALFENSIELETDIQEEIYFYGHKESFERLINTLVDNAVKNTPKGGVISANLRYKKSNIEIVIKNTGLGIMPENTDKIFERFYREDSSRARESGGYGLGLAIAKSIVQKHNGKIYVESNIGVDTSFIVKLPQSRV</sequence>
<dbReference type="EMBL" id="JAHLQK010000002">
    <property type="protein sequence ID" value="MBU5676134.1"/>
    <property type="molecule type" value="Genomic_DNA"/>
</dbReference>
<keyword evidence="6 10" id="KW-0418">Kinase</keyword>
<evidence type="ECO:0000313" key="11">
    <source>
        <dbReference type="Proteomes" id="UP000779508"/>
    </source>
</evidence>
<proteinExistence type="predicted"/>
<feature type="domain" description="Histidine kinase" evidence="9">
    <location>
        <begin position="184"/>
        <end position="401"/>
    </location>
</feature>
<dbReference type="InterPro" id="IPR050351">
    <property type="entry name" value="BphY/WalK/GraS-like"/>
</dbReference>
<evidence type="ECO:0000256" key="1">
    <source>
        <dbReference type="ARBA" id="ARBA00000085"/>
    </source>
</evidence>
<dbReference type="SMART" id="SM00387">
    <property type="entry name" value="HATPase_c"/>
    <property type="match status" value="1"/>
</dbReference>
<evidence type="ECO:0000259" key="9">
    <source>
        <dbReference type="PROSITE" id="PS50109"/>
    </source>
</evidence>
<evidence type="ECO:0000256" key="5">
    <source>
        <dbReference type="ARBA" id="ARBA00022679"/>
    </source>
</evidence>
<dbReference type="EC" id="2.7.13.3" evidence="3"/>
<reference evidence="10 11" key="1">
    <citation type="submission" date="2021-06" db="EMBL/GenBank/DDBJ databases">
        <authorList>
            <person name="Sun Q."/>
            <person name="Li D."/>
        </authorList>
    </citation>
    <scope>NUCLEOTIDE SEQUENCE [LARGE SCALE GENOMIC DNA]</scope>
    <source>
        <strain evidence="10 11">MSJ-5</strain>
    </source>
</reference>
<keyword evidence="8" id="KW-0472">Membrane</keyword>
<evidence type="ECO:0000256" key="7">
    <source>
        <dbReference type="ARBA" id="ARBA00023012"/>
    </source>
</evidence>
<dbReference type="Pfam" id="PF00512">
    <property type="entry name" value="HisKA"/>
    <property type="match status" value="1"/>
</dbReference>